<protein>
    <recommendedName>
        <fullName evidence="5">CENP-V/GFA domain-containing protein</fullName>
    </recommendedName>
</protein>
<dbReference type="Proteomes" id="UP001303889">
    <property type="component" value="Unassembled WGS sequence"/>
</dbReference>
<proteinExistence type="inferred from homology"/>
<dbReference type="PANTHER" id="PTHR33337:SF31">
    <property type="entry name" value="DUF636 DOMAIN PROTEIN (AFU_ORTHOLOGUE AFUA_2G12650)"/>
    <property type="match status" value="1"/>
</dbReference>
<reference evidence="6" key="1">
    <citation type="journal article" date="2023" name="Mol. Phylogenet. Evol.">
        <title>Genome-scale phylogeny and comparative genomics of the fungal order Sordariales.</title>
        <authorList>
            <person name="Hensen N."/>
            <person name="Bonometti L."/>
            <person name="Westerberg I."/>
            <person name="Brannstrom I.O."/>
            <person name="Guillou S."/>
            <person name="Cros-Aarteil S."/>
            <person name="Calhoun S."/>
            <person name="Haridas S."/>
            <person name="Kuo A."/>
            <person name="Mondo S."/>
            <person name="Pangilinan J."/>
            <person name="Riley R."/>
            <person name="LaButti K."/>
            <person name="Andreopoulos B."/>
            <person name="Lipzen A."/>
            <person name="Chen C."/>
            <person name="Yan M."/>
            <person name="Daum C."/>
            <person name="Ng V."/>
            <person name="Clum A."/>
            <person name="Steindorff A."/>
            <person name="Ohm R.A."/>
            <person name="Martin F."/>
            <person name="Silar P."/>
            <person name="Natvig D.O."/>
            <person name="Lalanne C."/>
            <person name="Gautier V."/>
            <person name="Ament-Velasquez S.L."/>
            <person name="Kruys A."/>
            <person name="Hutchinson M.I."/>
            <person name="Powell A.J."/>
            <person name="Barry K."/>
            <person name="Miller A.N."/>
            <person name="Grigoriev I.V."/>
            <person name="Debuchy R."/>
            <person name="Gladieux P."/>
            <person name="Hiltunen Thoren M."/>
            <person name="Johannesson H."/>
        </authorList>
    </citation>
    <scope>NUCLEOTIDE SEQUENCE</scope>
    <source>
        <strain evidence="6">CBS 103.79</strain>
    </source>
</reference>
<dbReference type="PROSITE" id="PS51891">
    <property type="entry name" value="CENP_V_GFA"/>
    <property type="match status" value="1"/>
</dbReference>
<dbReference type="PANTHER" id="PTHR33337">
    <property type="entry name" value="GFA DOMAIN-CONTAINING PROTEIN"/>
    <property type="match status" value="1"/>
</dbReference>
<evidence type="ECO:0000256" key="2">
    <source>
        <dbReference type="ARBA" id="ARBA00022723"/>
    </source>
</evidence>
<evidence type="ECO:0000256" key="4">
    <source>
        <dbReference type="ARBA" id="ARBA00023239"/>
    </source>
</evidence>
<comment type="caution">
    <text evidence="6">The sequence shown here is derived from an EMBL/GenBank/DDBJ whole genome shotgun (WGS) entry which is preliminary data.</text>
</comment>
<keyword evidence="4" id="KW-0456">Lyase</keyword>
<evidence type="ECO:0000313" key="7">
    <source>
        <dbReference type="Proteomes" id="UP001303889"/>
    </source>
</evidence>
<evidence type="ECO:0000256" key="1">
    <source>
        <dbReference type="ARBA" id="ARBA00005495"/>
    </source>
</evidence>
<keyword evidence="7" id="KW-1185">Reference proteome</keyword>
<dbReference type="InterPro" id="IPR011057">
    <property type="entry name" value="Mss4-like_sf"/>
</dbReference>
<evidence type="ECO:0000259" key="5">
    <source>
        <dbReference type="PROSITE" id="PS51891"/>
    </source>
</evidence>
<reference evidence="6" key="2">
    <citation type="submission" date="2023-05" db="EMBL/GenBank/DDBJ databases">
        <authorList>
            <consortium name="Lawrence Berkeley National Laboratory"/>
            <person name="Steindorff A."/>
            <person name="Hensen N."/>
            <person name="Bonometti L."/>
            <person name="Westerberg I."/>
            <person name="Brannstrom I.O."/>
            <person name="Guillou S."/>
            <person name="Cros-Aarteil S."/>
            <person name="Calhoun S."/>
            <person name="Haridas S."/>
            <person name="Kuo A."/>
            <person name="Mondo S."/>
            <person name="Pangilinan J."/>
            <person name="Riley R."/>
            <person name="Labutti K."/>
            <person name="Andreopoulos B."/>
            <person name="Lipzen A."/>
            <person name="Chen C."/>
            <person name="Yanf M."/>
            <person name="Daum C."/>
            <person name="Ng V."/>
            <person name="Clum A."/>
            <person name="Ohm R."/>
            <person name="Martin F."/>
            <person name="Silar P."/>
            <person name="Natvig D."/>
            <person name="Lalanne C."/>
            <person name="Gautier V."/>
            <person name="Ament-Velasquez S.L."/>
            <person name="Kruys A."/>
            <person name="Hutchinson M.I."/>
            <person name="Powell A.J."/>
            <person name="Barry K."/>
            <person name="Miller A.N."/>
            <person name="Grigoriev I.V."/>
            <person name="Debuchy R."/>
            <person name="Gladieux P."/>
            <person name="Thoren M.H."/>
            <person name="Johannesson H."/>
        </authorList>
    </citation>
    <scope>NUCLEOTIDE SEQUENCE</scope>
    <source>
        <strain evidence="6">CBS 103.79</strain>
    </source>
</reference>
<dbReference type="Gene3D" id="2.170.150.70">
    <property type="match status" value="1"/>
</dbReference>
<dbReference type="Gene3D" id="3.90.1590.10">
    <property type="entry name" value="glutathione-dependent formaldehyde- activating enzyme (gfa)"/>
    <property type="match status" value="1"/>
</dbReference>
<dbReference type="Pfam" id="PF04828">
    <property type="entry name" value="GFA"/>
    <property type="match status" value="1"/>
</dbReference>
<keyword evidence="2" id="KW-0479">Metal-binding</keyword>
<keyword evidence="3" id="KW-0862">Zinc</keyword>
<dbReference type="AlphaFoldDB" id="A0AAN6MSK6"/>
<dbReference type="EMBL" id="MU855328">
    <property type="protein sequence ID" value="KAK3906376.1"/>
    <property type="molecule type" value="Genomic_DNA"/>
</dbReference>
<sequence>MTTLHARCLCRAHTFSTPPLPSSSLPLPASSCHCHSCRHMTGALRSSDASWPGPASAIALAASSAAANLAAALKRYHFSPRANILFCGTCGAPMFWEQFPAPQGDKEKEVLGKGEVPEGVYYLVMTGALAVEGGGEPGNPVVRWEDHIFVGDTKDGGAVCWLRRMNGEGGEPVKVWLGARGESEEVPVGVRWPKIEELQAYGVDVKGKQGAEGDVPIRCRCGGIDLVFRAGEAQREFEARQKKGEELPFYIDPVTHKLLASLDACDSCRISGGSEVYNWTFAALKHLSFAGAECDSLPENTTKLRAAVEAKDGTPRDPRFGKIQMFASSPDVQRYFCGGCSANLFFAVDSRPDIVDIGVGLFDSPDGARAEGVLSWSFGGDMSWMQDMRGTWREGLLDSALNEAEAFRIERGYPKMWLRVAREAAAAAEAK</sequence>
<organism evidence="6 7">
    <name type="scientific">Staphylotrichum tortipilum</name>
    <dbReference type="NCBI Taxonomy" id="2831512"/>
    <lineage>
        <taxon>Eukaryota</taxon>
        <taxon>Fungi</taxon>
        <taxon>Dikarya</taxon>
        <taxon>Ascomycota</taxon>
        <taxon>Pezizomycotina</taxon>
        <taxon>Sordariomycetes</taxon>
        <taxon>Sordariomycetidae</taxon>
        <taxon>Sordariales</taxon>
        <taxon>Chaetomiaceae</taxon>
        <taxon>Staphylotrichum</taxon>
    </lineage>
</organism>
<dbReference type="GO" id="GO:0016846">
    <property type="term" value="F:carbon-sulfur lyase activity"/>
    <property type="evidence" value="ECO:0007669"/>
    <property type="project" value="InterPro"/>
</dbReference>
<gene>
    <name evidence="6" type="ORF">C8A05DRAFT_40800</name>
</gene>
<evidence type="ECO:0000313" key="6">
    <source>
        <dbReference type="EMBL" id="KAK3906376.1"/>
    </source>
</evidence>
<evidence type="ECO:0000256" key="3">
    <source>
        <dbReference type="ARBA" id="ARBA00022833"/>
    </source>
</evidence>
<feature type="domain" description="CENP-V/GFA" evidence="5">
    <location>
        <begin position="4"/>
        <end position="139"/>
    </location>
</feature>
<dbReference type="GO" id="GO:0046872">
    <property type="term" value="F:metal ion binding"/>
    <property type="evidence" value="ECO:0007669"/>
    <property type="project" value="UniProtKB-KW"/>
</dbReference>
<accession>A0AAN6MSK6</accession>
<dbReference type="SUPFAM" id="SSF51316">
    <property type="entry name" value="Mss4-like"/>
    <property type="match status" value="2"/>
</dbReference>
<dbReference type="InterPro" id="IPR006913">
    <property type="entry name" value="CENP-V/GFA"/>
</dbReference>
<name>A0AAN6MSK6_9PEZI</name>
<comment type="similarity">
    <text evidence="1">Belongs to the Gfa family.</text>
</comment>